<dbReference type="GO" id="GO:0005737">
    <property type="term" value="C:cytoplasm"/>
    <property type="evidence" value="ECO:0007669"/>
    <property type="project" value="UniProtKB-SubCell"/>
</dbReference>
<evidence type="ECO:0000256" key="3">
    <source>
        <dbReference type="ARBA" id="ARBA00022801"/>
    </source>
</evidence>
<comment type="similarity">
    <text evidence="5 6">Belongs to the XseA family.</text>
</comment>
<dbReference type="GO" id="GO:0006308">
    <property type="term" value="P:DNA catabolic process"/>
    <property type="evidence" value="ECO:0007669"/>
    <property type="project" value="UniProtKB-UniRule"/>
</dbReference>
<feature type="domain" description="OB-fold nucleic acid binding" evidence="8">
    <location>
        <begin position="6"/>
        <end position="101"/>
    </location>
</feature>
<keyword evidence="3 5" id="KW-0378">Hydrolase</keyword>
<dbReference type="EC" id="3.1.11.6" evidence="5"/>
<reference evidence="9 10" key="1">
    <citation type="submission" date="2019-12" db="EMBL/GenBank/DDBJ databases">
        <title>Sequence classification of anaerobic respiratory reductive dehalogenases: First we see many, then we see few.</title>
        <authorList>
            <person name="Molenda O."/>
            <person name="Puentes Jacome L.A."/>
            <person name="Cao X."/>
            <person name="Nesbo C.L."/>
            <person name="Tang S."/>
            <person name="Morson N."/>
            <person name="Patron J."/>
            <person name="Lomheim L."/>
            <person name="Wishart D.S."/>
            <person name="Edwards E.A."/>
        </authorList>
    </citation>
    <scope>NUCLEOTIDE SEQUENCE [LARGE SCALE GENOMIC DNA]</scope>
    <source>
        <strain evidence="9 10">12DCA</strain>
    </source>
</reference>
<evidence type="ECO:0000256" key="6">
    <source>
        <dbReference type="RuleBase" id="RU004355"/>
    </source>
</evidence>
<evidence type="ECO:0000313" key="9">
    <source>
        <dbReference type="EMBL" id="QHA00385.1"/>
    </source>
</evidence>
<dbReference type="EMBL" id="CP046996">
    <property type="protein sequence ID" value="QHA00385.1"/>
    <property type="molecule type" value="Genomic_DNA"/>
</dbReference>
<dbReference type="HAMAP" id="MF_00378">
    <property type="entry name" value="Exonuc_7_L"/>
    <property type="match status" value="1"/>
</dbReference>
<evidence type="ECO:0000256" key="1">
    <source>
        <dbReference type="ARBA" id="ARBA00022490"/>
    </source>
</evidence>
<dbReference type="InterPro" id="IPR020579">
    <property type="entry name" value="Exonuc_VII_lsu_C"/>
</dbReference>
<organism evidence="9 10">
    <name type="scientific">Dehalobacter restrictus</name>
    <dbReference type="NCBI Taxonomy" id="55583"/>
    <lineage>
        <taxon>Bacteria</taxon>
        <taxon>Bacillati</taxon>
        <taxon>Bacillota</taxon>
        <taxon>Clostridia</taxon>
        <taxon>Eubacteriales</taxon>
        <taxon>Desulfitobacteriaceae</taxon>
        <taxon>Dehalobacter</taxon>
    </lineage>
</organism>
<dbReference type="PANTHER" id="PTHR30008">
    <property type="entry name" value="EXODEOXYRIBONUCLEASE 7 LARGE SUBUNIT"/>
    <property type="match status" value="1"/>
</dbReference>
<comment type="subcellular location">
    <subcellularLocation>
        <location evidence="5 6">Cytoplasm</location>
    </subcellularLocation>
</comment>
<dbReference type="Proteomes" id="UP000430508">
    <property type="component" value="Chromosome"/>
</dbReference>
<comment type="subunit">
    <text evidence="5">Heterooligomer composed of large and small subunits.</text>
</comment>
<evidence type="ECO:0000256" key="5">
    <source>
        <dbReference type="HAMAP-Rule" id="MF_00378"/>
    </source>
</evidence>
<dbReference type="RefSeq" id="WP_019225584.1">
    <property type="nucleotide sequence ID" value="NZ_CP046996.1"/>
</dbReference>
<dbReference type="CDD" id="cd04489">
    <property type="entry name" value="ExoVII_LU_OBF"/>
    <property type="match status" value="1"/>
</dbReference>
<dbReference type="AlphaFoldDB" id="A0A857DJ55"/>
<name>A0A857DJ55_9FIRM</name>
<keyword evidence="4 5" id="KW-0269">Exonuclease</keyword>
<keyword evidence="1 5" id="KW-0963">Cytoplasm</keyword>
<comment type="function">
    <text evidence="5">Bidirectionally degrades single-stranded DNA into large acid-insoluble oligonucleotides, which are then degraded further into small acid-soluble oligonucleotides.</text>
</comment>
<accession>A0A857DJ55</accession>
<protein>
    <recommendedName>
        <fullName evidence="5">Exodeoxyribonuclease 7 large subunit</fullName>
        <ecNumber evidence="5">3.1.11.6</ecNumber>
    </recommendedName>
    <alternativeName>
        <fullName evidence="5">Exodeoxyribonuclease VII large subunit</fullName>
        <shortName evidence="5">Exonuclease VII large subunit</shortName>
    </alternativeName>
</protein>
<dbReference type="GO" id="GO:0008855">
    <property type="term" value="F:exodeoxyribonuclease VII activity"/>
    <property type="evidence" value="ECO:0007669"/>
    <property type="project" value="UniProtKB-UniRule"/>
</dbReference>
<dbReference type="Pfam" id="PF13742">
    <property type="entry name" value="tRNA_anti_2"/>
    <property type="match status" value="1"/>
</dbReference>
<dbReference type="InterPro" id="IPR025824">
    <property type="entry name" value="OB-fold_nuc-bd_dom"/>
</dbReference>
<evidence type="ECO:0000256" key="4">
    <source>
        <dbReference type="ARBA" id="ARBA00022839"/>
    </source>
</evidence>
<evidence type="ECO:0000259" key="8">
    <source>
        <dbReference type="Pfam" id="PF13742"/>
    </source>
</evidence>
<dbReference type="GO" id="GO:0003676">
    <property type="term" value="F:nucleic acid binding"/>
    <property type="evidence" value="ECO:0007669"/>
    <property type="project" value="InterPro"/>
</dbReference>
<evidence type="ECO:0000256" key="2">
    <source>
        <dbReference type="ARBA" id="ARBA00022722"/>
    </source>
</evidence>
<feature type="domain" description="Exonuclease VII large subunit C-terminal" evidence="7">
    <location>
        <begin position="125"/>
        <end position="341"/>
    </location>
</feature>
<evidence type="ECO:0000259" key="7">
    <source>
        <dbReference type="Pfam" id="PF02601"/>
    </source>
</evidence>
<gene>
    <name evidence="5 9" type="primary">xseA</name>
    <name evidence="9" type="ORF">GQ588_06925</name>
</gene>
<proteinExistence type="inferred from homology"/>
<evidence type="ECO:0000313" key="10">
    <source>
        <dbReference type="Proteomes" id="UP000430508"/>
    </source>
</evidence>
<comment type="catalytic activity">
    <reaction evidence="5 6">
        <text>Exonucleolytic cleavage in either 5'- to 3'- or 3'- to 5'-direction to yield nucleoside 5'-phosphates.</text>
        <dbReference type="EC" id="3.1.11.6"/>
    </reaction>
</comment>
<dbReference type="NCBIfam" id="TIGR00237">
    <property type="entry name" value="xseA"/>
    <property type="match status" value="1"/>
</dbReference>
<dbReference type="GO" id="GO:0009318">
    <property type="term" value="C:exodeoxyribonuclease VII complex"/>
    <property type="evidence" value="ECO:0007669"/>
    <property type="project" value="UniProtKB-UniRule"/>
</dbReference>
<keyword evidence="2 5" id="KW-0540">Nuclease</keyword>
<dbReference type="PANTHER" id="PTHR30008:SF0">
    <property type="entry name" value="EXODEOXYRIBONUCLEASE 7 LARGE SUBUNIT"/>
    <property type="match status" value="1"/>
</dbReference>
<dbReference type="Pfam" id="PF02601">
    <property type="entry name" value="Exonuc_VII_L"/>
    <property type="match status" value="1"/>
</dbReference>
<dbReference type="InterPro" id="IPR003753">
    <property type="entry name" value="Exonuc_VII_L"/>
</dbReference>
<sequence length="415" mass="45731">MTERILTVSEVNREINDALKKHNGLWNCWVTGEISNFKDHIPSGHWYFTLKDKEAGIKTVMFKTRNLTAGFQPQNGMKVSIRGSIRLYEKDGSVQLYAEEIYPSGLGALYLAFEQLKSRLAAEGLFAAEKKKPIPRFPSRVAIVTSSTGAALKDILHIARRRNPLVSLIIIPSAVQGEAAPGEIARAIQRANHYGEIDLLIVGRGGGSLEELWAFNTEEVARAIAASSIPVVSAVGHEVDYTIADFVADLRAPTPSAAAELVIPVLNELKDGIRYYEEKLTQRIQSVLRTKRHKVEELMSNSALARPGWRVEQSRQNLDYLSTRLVEGMTGFLTEKNGILRLLSAKIDLLSPLNILGRGYSLAYDIEGKLIKTVRQAAAGDALSVRLSDGTLICEVTDIEELQASNDSNVKRGLP</sequence>